<dbReference type="SUPFAM" id="SSF55874">
    <property type="entry name" value="ATPase domain of HSP90 chaperone/DNA topoisomerase II/histidine kinase"/>
    <property type="match status" value="1"/>
</dbReference>
<dbReference type="PANTHER" id="PTHR45436">
    <property type="entry name" value="SENSOR HISTIDINE KINASE YKOH"/>
    <property type="match status" value="1"/>
</dbReference>
<keyword evidence="12" id="KW-0902">Two-component regulatory system</keyword>
<keyword evidence="13 14" id="KW-0472">Membrane</keyword>
<dbReference type="RefSeq" id="WP_131011752.1">
    <property type="nucleotide sequence ID" value="NZ_SIRE01000003.1"/>
</dbReference>
<evidence type="ECO:0000256" key="11">
    <source>
        <dbReference type="ARBA" id="ARBA00022989"/>
    </source>
</evidence>
<dbReference type="Gene3D" id="3.30.565.10">
    <property type="entry name" value="Histidine kinase-like ATPase, C-terminal domain"/>
    <property type="match status" value="1"/>
</dbReference>
<keyword evidence="5" id="KW-0597">Phosphoprotein</keyword>
<accession>A0A4Q9DYR8</accession>
<dbReference type="EC" id="2.7.13.3" evidence="3"/>
<evidence type="ECO:0000256" key="6">
    <source>
        <dbReference type="ARBA" id="ARBA00022679"/>
    </source>
</evidence>
<feature type="domain" description="Histidine kinase" evidence="15">
    <location>
        <begin position="255"/>
        <end position="472"/>
    </location>
</feature>
<dbReference type="InterPro" id="IPR003660">
    <property type="entry name" value="HAMP_dom"/>
</dbReference>
<dbReference type="PROSITE" id="PS50109">
    <property type="entry name" value="HIS_KIN"/>
    <property type="match status" value="1"/>
</dbReference>
<gene>
    <name evidence="17" type="ORF">EYB31_02785</name>
</gene>
<keyword evidence="18" id="KW-1185">Reference proteome</keyword>
<dbReference type="GO" id="GO:0005524">
    <property type="term" value="F:ATP binding"/>
    <property type="evidence" value="ECO:0007669"/>
    <property type="project" value="UniProtKB-KW"/>
</dbReference>
<comment type="caution">
    <text evidence="17">The sequence shown here is derived from an EMBL/GenBank/DDBJ whole genome shotgun (WGS) entry which is preliminary data.</text>
</comment>
<comment type="catalytic activity">
    <reaction evidence="1">
        <text>ATP + protein L-histidine = ADP + protein N-phospho-L-histidine.</text>
        <dbReference type="EC" id="2.7.13.3"/>
    </reaction>
</comment>
<dbReference type="GO" id="GO:0000155">
    <property type="term" value="F:phosphorelay sensor kinase activity"/>
    <property type="evidence" value="ECO:0007669"/>
    <property type="project" value="InterPro"/>
</dbReference>
<dbReference type="InterPro" id="IPR003594">
    <property type="entry name" value="HATPase_dom"/>
</dbReference>
<reference evidence="17 18" key="1">
    <citation type="submission" date="2019-02" db="EMBL/GenBank/DDBJ databases">
        <title>Paenibacillus sp. nov., isolated from surface-sterilized tissue of Thalictrum simplex L.</title>
        <authorList>
            <person name="Tuo L."/>
        </authorList>
    </citation>
    <scope>NUCLEOTIDE SEQUENCE [LARGE SCALE GENOMIC DNA]</scope>
    <source>
        <strain evidence="17 18">N2SHLJ1</strain>
    </source>
</reference>
<proteinExistence type="predicted"/>
<evidence type="ECO:0000259" key="15">
    <source>
        <dbReference type="PROSITE" id="PS50109"/>
    </source>
</evidence>
<dbReference type="Pfam" id="PF00672">
    <property type="entry name" value="HAMP"/>
    <property type="match status" value="1"/>
</dbReference>
<dbReference type="SUPFAM" id="SSF158472">
    <property type="entry name" value="HAMP domain-like"/>
    <property type="match status" value="1"/>
</dbReference>
<dbReference type="Pfam" id="PF02518">
    <property type="entry name" value="HATPase_c"/>
    <property type="match status" value="1"/>
</dbReference>
<evidence type="ECO:0000256" key="5">
    <source>
        <dbReference type="ARBA" id="ARBA00022553"/>
    </source>
</evidence>
<keyword evidence="7 14" id="KW-0812">Transmembrane</keyword>
<evidence type="ECO:0000313" key="17">
    <source>
        <dbReference type="EMBL" id="TBL81038.1"/>
    </source>
</evidence>
<dbReference type="PROSITE" id="PS50885">
    <property type="entry name" value="HAMP"/>
    <property type="match status" value="1"/>
</dbReference>
<dbReference type="PRINTS" id="PR00344">
    <property type="entry name" value="BCTRLSENSOR"/>
</dbReference>
<evidence type="ECO:0000256" key="13">
    <source>
        <dbReference type="ARBA" id="ARBA00023136"/>
    </source>
</evidence>
<dbReference type="SUPFAM" id="SSF47384">
    <property type="entry name" value="Homodimeric domain of signal transducing histidine kinase"/>
    <property type="match status" value="1"/>
</dbReference>
<dbReference type="Gene3D" id="6.10.340.10">
    <property type="match status" value="1"/>
</dbReference>
<name>A0A4Q9DYR8_9BACL</name>
<dbReference type="GO" id="GO:0005886">
    <property type="term" value="C:plasma membrane"/>
    <property type="evidence" value="ECO:0007669"/>
    <property type="project" value="UniProtKB-SubCell"/>
</dbReference>
<dbReference type="AlphaFoldDB" id="A0A4Q9DYR8"/>
<dbReference type="InterPro" id="IPR036097">
    <property type="entry name" value="HisK_dim/P_sf"/>
</dbReference>
<evidence type="ECO:0000256" key="7">
    <source>
        <dbReference type="ARBA" id="ARBA00022692"/>
    </source>
</evidence>
<sequence length="474" mass="53343">MQPKPIKRQTLLQRWTFRYVLTLFIGLLTIGLTCIFWIREDTIRERKQSLEQFAQEAARYVTDEKQGEIAVPPGFYEWIDSTQRRYQLPGQFSLSLFDRGGAPVFYKIAPGPPGSQALDIGAKPPSPDRFSAGITGDYYLLNVPVLYKQSPVGTMVIAYAYHDISSVNQNYMLIGSLLLCAGLLGWTIIYLLIWNLRKPVVRLSEALRKMEAGDYDVDVPDHVKEKEIHELLVSFRTLAARLGKLEELRTELLAGVTHELKTPVASIHGLIRAVRDQVVADREAEEFLDISLEQTRRLQHMVTDLLDFNAFASGSIKVRQERIDLGKLLGEIVYQWEQLYQDEGLEIVTDIPDRTCMTVGDAGRIQQIIVNLLNNSRQAFQNGGTIRVALSERSDHGYVIIVRDNGPGIPENEQANIFERYYRGGQKKLAVGGLGLGLTYSRMLATAMNGQLRLAGSSPGNTTFEFLLPGQRPE</sequence>
<keyword evidence="8" id="KW-0547">Nucleotide-binding</keyword>
<evidence type="ECO:0000256" key="14">
    <source>
        <dbReference type="SAM" id="Phobius"/>
    </source>
</evidence>
<keyword evidence="9 17" id="KW-0418">Kinase</keyword>
<protein>
    <recommendedName>
        <fullName evidence="3">histidine kinase</fullName>
        <ecNumber evidence="3">2.7.13.3</ecNumber>
    </recommendedName>
</protein>
<dbReference type="Proteomes" id="UP000293142">
    <property type="component" value="Unassembled WGS sequence"/>
</dbReference>
<evidence type="ECO:0000256" key="9">
    <source>
        <dbReference type="ARBA" id="ARBA00022777"/>
    </source>
</evidence>
<evidence type="ECO:0000256" key="1">
    <source>
        <dbReference type="ARBA" id="ARBA00000085"/>
    </source>
</evidence>
<dbReference type="CDD" id="cd00082">
    <property type="entry name" value="HisKA"/>
    <property type="match status" value="1"/>
</dbReference>
<dbReference type="InterPro" id="IPR050428">
    <property type="entry name" value="TCS_sensor_his_kinase"/>
</dbReference>
<dbReference type="CDD" id="cd00075">
    <property type="entry name" value="HATPase"/>
    <property type="match status" value="1"/>
</dbReference>
<feature type="transmembrane region" description="Helical" evidence="14">
    <location>
        <begin position="20"/>
        <end position="38"/>
    </location>
</feature>
<comment type="subcellular location">
    <subcellularLocation>
        <location evidence="2">Cell membrane</location>
        <topology evidence="2">Multi-pass membrane protein</topology>
    </subcellularLocation>
</comment>
<dbReference type="InterPro" id="IPR004358">
    <property type="entry name" value="Sig_transdc_His_kin-like_C"/>
</dbReference>
<evidence type="ECO:0000256" key="12">
    <source>
        <dbReference type="ARBA" id="ARBA00023012"/>
    </source>
</evidence>
<dbReference type="SMART" id="SM00387">
    <property type="entry name" value="HATPase_c"/>
    <property type="match status" value="1"/>
</dbReference>
<dbReference type="SMART" id="SM00304">
    <property type="entry name" value="HAMP"/>
    <property type="match status" value="1"/>
</dbReference>
<dbReference type="PANTHER" id="PTHR45436:SF5">
    <property type="entry name" value="SENSOR HISTIDINE KINASE TRCS"/>
    <property type="match status" value="1"/>
</dbReference>
<dbReference type="InterPro" id="IPR036890">
    <property type="entry name" value="HATPase_C_sf"/>
</dbReference>
<keyword evidence="10" id="KW-0067">ATP-binding</keyword>
<feature type="transmembrane region" description="Helical" evidence="14">
    <location>
        <begin position="171"/>
        <end position="193"/>
    </location>
</feature>
<dbReference type="OrthoDB" id="9813151at2"/>
<keyword evidence="4" id="KW-1003">Cell membrane</keyword>
<organism evidence="17 18">
    <name type="scientific">Paenibacillus thalictri</name>
    <dbReference type="NCBI Taxonomy" id="2527873"/>
    <lineage>
        <taxon>Bacteria</taxon>
        <taxon>Bacillati</taxon>
        <taxon>Bacillota</taxon>
        <taxon>Bacilli</taxon>
        <taxon>Bacillales</taxon>
        <taxon>Paenibacillaceae</taxon>
        <taxon>Paenibacillus</taxon>
    </lineage>
</organism>
<evidence type="ECO:0000256" key="8">
    <source>
        <dbReference type="ARBA" id="ARBA00022741"/>
    </source>
</evidence>
<dbReference type="InterPro" id="IPR003661">
    <property type="entry name" value="HisK_dim/P_dom"/>
</dbReference>
<dbReference type="InterPro" id="IPR005467">
    <property type="entry name" value="His_kinase_dom"/>
</dbReference>
<evidence type="ECO:0000256" key="10">
    <source>
        <dbReference type="ARBA" id="ARBA00022840"/>
    </source>
</evidence>
<keyword evidence="6" id="KW-0808">Transferase</keyword>
<evidence type="ECO:0000256" key="4">
    <source>
        <dbReference type="ARBA" id="ARBA00022475"/>
    </source>
</evidence>
<evidence type="ECO:0000313" key="18">
    <source>
        <dbReference type="Proteomes" id="UP000293142"/>
    </source>
</evidence>
<dbReference type="EMBL" id="SIRE01000003">
    <property type="protein sequence ID" value="TBL81038.1"/>
    <property type="molecule type" value="Genomic_DNA"/>
</dbReference>
<keyword evidence="11 14" id="KW-1133">Transmembrane helix</keyword>
<dbReference type="Gene3D" id="1.10.287.130">
    <property type="match status" value="1"/>
</dbReference>
<evidence type="ECO:0000259" key="16">
    <source>
        <dbReference type="PROSITE" id="PS50885"/>
    </source>
</evidence>
<dbReference type="SMART" id="SM00388">
    <property type="entry name" value="HisKA"/>
    <property type="match status" value="1"/>
</dbReference>
<dbReference type="Pfam" id="PF00512">
    <property type="entry name" value="HisKA"/>
    <property type="match status" value="1"/>
</dbReference>
<evidence type="ECO:0000256" key="2">
    <source>
        <dbReference type="ARBA" id="ARBA00004651"/>
    </source>
</evidence>
<evidence type="ECO:0000256" key="3">
    <source>
        <dbReference type="ARBA" id="ARBA00012438"/>
    </source>
</evidence>
<dbReference type="CDD" id="cd06225">
    <property type="entry name" value="HAMP"/>
    <property type="match status" value="1"/>
</dbReference>
<feature type="domain" description="HAMP" evidence="16">
    <location>
        <begin position="194"/>
        <end position="247"/>
    </location>
</feature>